<dbReference type="Gene3D" id="2.180.10.10">
    <property type="entry name" value="RHS repeat-associated core"/>
    <property type="match status" value="1"/>
</dbReference>
<evidence type="ECO:0000313" key="2">
    <source>
        <dbReference type="Proteomes" id="UP000040578"/>
    </source>
</evidence>
<dbReference type="PANTHER" id="PTHR32305:SF15">
    <property type="entry name" value="PROTEIN RHSA-RELATED"/>
    <property type="match status" value="1"/>
</dbReference>
<dbReference type="InterPro" id="IPR022385">
    <property type="entry name" value="Rhs_assc_core"/>
</dbReference>
<dbReference type="Proteomes" id="UP000040578">
    <property type="component" value="Unassembled WGS sequence"/>
</dbReference>
<name>A0ABP1YHQ9_9GAMM</name>
<dbReference type="InterPro" id="IPR050708">
    <property type="entry name" value="T6SS_VgrG/RHS"/>
</dbReference>
<reference evidence="1 2" key="1">
    <citation type="submission" date="2015-03" db="EMBL/GenBank/DDBJ databases">
        <authorList>
            <consortium name="Pathogen Informatics"/>
            <person name="Murphy D."/>
        </authorList>
    </citation>
    <scope>NUCLEOTIDE SEQUENCE [LARGE SCALE GENOMIC DNA]</scope>
    <source>
        <strain evidence="2">type strain: CIP110231</strain>
    </source>
</reference>
<dbReference type="PRINTS" id="PR00394">
    <property type="entry name" value="RHSPROTEIN"/>
</dbReference>
<comment type="caution">
    <text evidence="1">The sequence shown here is derived from an EMBL/GenBank/DDBJ whole genome shotgun (WGS) entry which is preliminary data.</text>
</comment>
<dbReference type="NCBIfam" id="TIGR03696">
    <property type="entry name" value="Rhs_assc_core"/>
    <property type="match status" value="1"/>
</dbReference>
<evidence type="ECO:0000313" key="1">
    <source>
        <dbReference type="EMBL" id="CNE93647.1"/>
    </source>
</evidence>
<dbReference type="PANTHER" id="PTHR32305">
    <property type="match status" value="1"/>
</dbReference>
<dbReference type="EMBL" id="CPYD01000011">
    <property type="protein sequence ID" value="CNE93647.1"/>
    <property type="molecule type" value="Genomic_DNA"/>
</dbReference>
<protein>
    <submittedName>
        <fullName evidence="1">RHS/YD repeat-containing protein</fullName>
    </submittedName>
</protein>
<organism evidence="1 2">
    <name type="scientific">Yersinia nurmii</name>
    <dbReference type="NCBI Taxonomy" id="685706"/>
    <lineage>
        <taxon>Bacteria</taxon>
        <taxon>Pseudomonadati</taxon>
        <taxon>Pseudomonadota</taxon>
        <taxon>Gammaproteobacteria</taxon>
        <taxon>Enterobacterales</taxon>
        <taxon>Yersiniaceae</taxon>
        <taxon>Yersinia</taxon>
    </lineage>
</organism>
<gene>
    <name evidence="1" type="ORF">ERS137967_02921</name>
</gene>
<sequence>MCGAYGVFGQVTRQTDAMWRNLIKPLGQFRQPLRYAGQYLDEETGLHYNTHRYYAPEVGRFTTPDPIGLSGGLNLYQYAPNPLSWIDPLGLMVLYRGMSLAEYTELIKDGTWKAGQGTMEGKWFAESYKDAATWGEKMGHGGDTFRIVQIDVPDDIASKMHLDPHLDGIGPARYAQLEDLNTPRTKISWSKKVTSGRC</sequence>
<proteinExistence type="predicted"/>
<keyword evidence="2" id="KW-1185">Reference proteome</keyword>
<accession>A0ABP1YHQ9</accession>